<dbReference type="EMBL" id="CP107567">
    <property type="protein sequence ID" value="UYQ64023.1"/>
    <property type="molecule type" value="Genomic_DNA"/>
</dbReference>
<reference evidence="3" key="1">
    <citation type="submission" date="2022-10" db="EMBL/GenBank/DDBJ databases">
        <title>Cytochrome P450 Catalyzes Benzene Ring Formation in the Biosynthesis of Trialkyl-Substituted Aromatic Polyketides.</title>
        <authorList>
            <person name="Zhao E."/>
            <person name="Ge H."/>
        </authorList>
    </citation>
    <scope>NUCLEOTIDE SEQUENCE</scope>
    <source>
        <strain evidence="3">NA0869</strain>
    </source>
</reference>
<dbReference type="Gene3D" id="3.30.750.24">
    <property type="entry name" value="STAS domain"/>
    <property type="match status" value="1"/>
</dbReference>
<evidence type="ECO:0000313" key="4">
    <source>
        <dbReference type="Proteomes" id="UP001163878"/>
    </source>
</evidence>
<gene>
    <name evidence="3" type="ORF">OGH68_22845</name>
</gene>
<name>A0ABY6IAK4_STRPE</name>
<sequence length="142" mass="14441">MQPIVMYIAGRVAPGDAARLCEELTALLRDAGTTASPGTAWDDDLAPGGSGAAADTAPDPDAAAGDGVARRCRAEVVCDVGGLARTSLAVVDVLARLQLTARRHGTRIRLRNAPPDLVALLGLVGLSGRDGLGESTVRAGPY</sequence>
<evidence type="ECO:0000259" key="2">
    <source>
        <dbReference type="Pfam" id="PF13466"/>
    </source>
</evidence>
<dbReference type="InterPro" id="IPR036513">
    <property type="entry name" value="STAS_dom_sf"/>
</dbReference>
<dbReference type="RefSeq" id="WP_264246803.1">
    <property type="nucleotide sequence ID" value="NZ_CP107567.1"/>
</dbReference>
<accession>A0ABY6IAK4</accession>
<dbReference type="SUPFAM" id="SSF52091">
    <property type="entry name" value="SpoIIaa-like"/>
    <property type="match status" value="1"/>
</dbReference>
<proteinExistence type="predicted"/>
<feature type="domain" description="MlaB-like STAS" evidence="2">
    <location>
        <begin position="74"/>
        <end position="126"/>
    </location>
</feature>
<evidence type="ECO:0000313" key="3">
    <source>
        <dbReference type="EMBL" id="UYQ64023.1"/>
    </source>
</evidence>
<feature type="region of interest" description="Disordered" evidence="1">
    <location>
        <begin position="33"/>
        <end position="65"/>
    </location>
</feature>
<keyword evidence="4" id="KW-1185">Reference proteome</keyword>
<dbReference type="Proteomes" id="UP001163878">
    <property type="component" value="Chromosome"/>
</dbReference>
<dbReference type="InterPro" id="IPR058548">
    <property type="entry name" value="MlaB-like_STAS"/>
</dbReference>
<dbReference type="Pfam" id="PF13466">
    <property type="entry name" value="STAS_2"/>
    <property type="match status" value="1"/>
</dbReference>
<evidence type="ECO:0000256" key="1">
    <source>
        <dbReference type="SAM" id="MobiDB-lite"/>
    </source>
</evidence>
<organism evidence="3 4">
    <name type="scientific">Streptomyces peucetius</name>
    <dbReference type="NCBI Taxonomy" id="1950"/>
    <lineage>
        <taxon>Bacteria</taxon>
        <taxon>Bacillati</taxon>
        <taxon>Actinomycetota</taxon>
        <taxon>Actinomycetes</taxon>
        <taxon>Kitasatosporales</taxon>
        <taxon>Streptomycetaceae</taxon>
        <taxon>Streptomyces</taxon>
    </lineage>
</organism>
<protein>
    <submittedName>
        <fullName evidence="3">STAS domain-containing protein</fullName>
    </submittedName>
</protein>
<feature type="compositionally biased region" description="Low complexity" evidence="1">
    <location>
        <begin position="52"/>
        <end position="65"/>
    </location>
</feature>